<gene>
    <name evidence="7" type="primary">rpl5</name>
    <name evidence="11" type="ORF">E7Z75_06495</name>
</gene>
<keyword evidence="5 7" id="KW-0689">Ribosomal protein</keyword>
<dbReference type="InterPro" id="IPR031310">
    <property type="entry name" value="Ribosomal_uL5_N"/>
</dbReference>
<dbReference type="Gene3D" id="3.30.1440.10">
    <property type="match status" value="1"/>
</dbReference>
<dbReference type="EMBL" id="SUTG01000029">
    <property type="protein sequence ID" value="MBE6512772.1"/>
    <property type="molecule type" value="Genomic_DNA"/>
</dbReference>
<dbReference type="SUPFAM" id="SSF55282">
    <property type="entry name" value="RL5-like"/>
    <property type="match status" value="1"/>
</dbReference>
<comment type="function">
    <text evidence="7">This is 1 of the proteins that bind and probably mediate the attachment of the 5S RNA into the large ribosomal subunit, where it forms part of the central protuberance. In the 70S ribosome it contacts protein S13 of the 30S subunit (bridge B1b), connecting the 2 subunits; this bridge is implicated in subunit movement. May contact the P site tRNA; the 5S rRNA and some of its associated proteins might help stabilize positioning of ribosome-bound tRNAs.</text>
</comment>
<feature type="domain" description="Large ribosomal subunit protein uL5 N-terminal" evidence="9">
    <location>
        <begin position="2"/>
        <end position="55"/>
    </location>
</feature>
<sequence length="174" mass="19896">MNPMNEVVISKATINIGVGEAGEKLSRAMTLIENMTGQTPVKTYSKVTNPEWGIRKRQPIACKVTLRGERAEDAIKLVLEGINNKLRPSQFDAQGNVSFGIREHIDIPGMRYDPDIGIFGMNLSITFEKPGYRIKRRKIQKKSIPKRHRITPEETMKFMEEKFNVTIAEEEEYE</sequence>
<dbReference type="PANTHER" id="PTHR11994">
    <property type="entry name" value="60S RIBOSOMAL PROTEIN L11-RELATED"/>
    <property type="match status" value="1"/>
</dbReference>
<evidence type="ECO:0000256" key="1">
    <source>
        <dbReference type="ARBA" id="ARBA00008553"/>
    </source>
</evidence>
<dbReference type="AlphaFoldDB" id="A0A8T3VNC3"/>
<evidence type="ECO:0000313" key="11">
    <source>
        <dbReference type="EMBL" id="MBE6512772.1"/>
    </source>
</evidence>
<dbReference type="InterPro" id="IPR022804">
    <property type="entry name" value="Ribosomal_uL5_arc"/>
</dbReference>
<keyword evidence="6 7" id="KW-0687">Ribonucleoprotein</keyword>
<dbReference type="InterPro" id="IPR020929">
    <property type="entry name" value="Ribosomal_uL5_CS"/>
</dbReference>
<dbReference type="InterPro" id="IPR031309">
    <property type="entry name" value="Ribosomal_uL5_C"/>
</dbReference>
<dbReference type="HAMAP" id="MF_01333_A">
    <property type="entry name" value="Ribosomal_uL5_A"/>
    <property type="match status" value="1"/>
</dbReference>
<keyword evidence="2 7" id="KW-0820">tRNA-binding</keyword>
<evidence type="ECO:0000259" key="10">
    <source>
        <dbReference type="Pfam" id="PF00673"/>
    </source>
</evidence>
<comment type="subunit">
    <text evidence="7">Part of the 50S ribosomal subunit; contacts the 5S rRNA and probably tRNA. Forms a bridge to the 30S subunit in the 70S ribosome.</text>
</comment>
<dbReference type="GO" id="GO:0000049">
    <property type="term" value="F:tRNA binding"/>
    <property type="evidence" value="ECO:0007669"/>
    <property type="project" value="UniProtKB-UniRule"/>
</dbReference>
<evidence type="ECO:0000259" key="9">
    <source>
        <dbReference type="Pfam" id="PF00281"/>
    </source>
</evidence>
<organism evidence="11 12">
    <name type="scientific">Methanobrevibacter olleyae</name>
    <dbReference type="NCBI Taxonomy" id="294671"/>
    <lineage>
        <taxon>Archaea</taxon>
        <taxon>Methanobacteriati</taxon>
        <taxon>Methanobacteriota</taxon>
        <taxon>Methanomada group</taxon>
        <taxon>Methanobacteria</taxon>
        <taxon>Methanobacteriales</taxon>
        <taxon>Methanobacteriaceae</taxon>
        <taxon>Methanobrevibacter</taxon>
    </lineage>
</organism>
<evidence type="ECO:0000256" key="6">
    <source>
        <dbReference type="ARBA" id="ARBA00023274"/>
    </source>
</evidence>
<accession>A0A8T3VNC3</accession>
<proteinExistence type="inferred from homology"/>
<dbReference type="Pfam" id="PF00673">
    <property type="entry name" value="Ribosomal_L5_C"/>
    <property type="match status" value="1"/>
</dbReference>
<dbReference type="GO" id="GO:0019843">
    <property type="term" value="F:rRNA binding"/>
    <property type="evidence" value="ECO:0007669"/>
    <property type="project" value="UniProtKB-UniRule"/>
</dbReference>
<protein>
    <recommendedName>
        <fullName evidence="7">Large ribosomal subunit protein uL5</fullName>
    </recommendedName>
</protein>
<feature type="domain" description="Large ribosomal subunit protein uL5 C-terminal" evidence="10">
    <location>
        <begin position="59"/>
        <end position="158"/>
    </location>
</feature>
<dbReference type="InterPro" id="IPR002132">
    <property type="entry name" value="Ribosomal_uL5"/>
</dbReference>
<evidence type="ECO:0000256" key="8">
    <source>
        <dbReference type="RuleBase" id="RU003930"/>
    </source>
</evidence>
<dbReference type="PROSITE" id="PS00358">
    <property type="entry name" value="RIBOSOMAL_L5"/>
    <property type="match status" value="1"/>
</dbReference>
<dbReference type="PIRSF" id="PIRSF002161">
    <property type="entry name" value="Ribosomal_L5"/>
    <property type="match status" value="1"/>
</dbReference>
<dbReference type="Pfam" id="PF00281">
    <property type="entry name" value="Ribosomal_L5"/>
    <property type="match status" value="1"/>
</dbReference>
<keyword evidence="3 7" id="KW-0699">rRNA-binding</keyword>
<evidence type="ECO:0000256" key="4">
    <source>
        <dbReference type="ARBA" id="ARBA00022884"/>
    </source>
</evidence>
<reference evidence="11" key="1">
    <citation type="submission" date="2019-04" db="EMBL/GenBank/DDBJ databases">
        <title>Evolution of Biomass-Degrading Anaerobic Consortia Revealed by Metagenomics.</title>
        <authorList>
            <person name="Peng X."/>
        </authorList>
    </citation>
    <scope>NUCLEOTIDE SEQUENCE</scope>
    <source>
        <strain evidence="11">SIG14</strain>
    </source>
</reference>
<dbReference type="Proteomes" id="UP000732619">
    <property type="component" value="Unassembled WGS sequence"/>
</dbReference>
<dbReference type="GO" id="GO:0003735">
    <property type="term" value="F:structural constituent of ribosome"/>
    <property type="evidence" value="ECO:0007669"/>
    <property type="project" value="InterPro"/>
</dbReference>
<dbReference type="GO" id="GO:1990904">
    <property type="term" value="C:ribonucleoprotein complex"/>
    <property type="evidence" value="ECO:0007669"/>
    <property type="project" value="UniProtKB-KW"/>
</dbReference>
<dbReference type="GO" id="GO:0006412">
    <property type="term" value="P:translation"/>
    <property type="evidence" value="ECO:0007669"/>
    <property type="project" value="UniProtKB-UniRule"/>
</dbReference>
<dbReference type="InterPro" id="IPR022803">
    <property type="entry name" value="Ribosomal_uL5_dom_sf"/>
</dbReference>
<dbReference type="FunFam" id="3.30.1440.10:FF:000002">
    <property type="entry name" value="60S ribosomal protein L11"/>
    <property type="match status" value="1"/>
</dbReference>
<comment type="similarity">
    <text evidence="1 7 8">Belongs to the universal ribosomal protein uL5 family.</text>
</comment>
<dbReference type="NCBIfam" id="NF003258">
    <property type="entry name" value="PRK04219.1"/>
    <property type="match status" value="1"/>
</dbReference>
<dbReference type="InterPro" id="IPR057266">
    <property type="entry name" value="Ribosomal_uL5_euk/arc-type"/>
</dbReference>
<name>A0A8T3VNC3_METOL</name>
<evidence type="ECO:0000256" key="5">
    <source>
        <dbReference type="ARBA" id="ARBA00022980"/>
    </source>
</evidence>
<evidence type="ECO:0000256" key="2">
    <source>
        <dbReference type="ARBA" id="ARBA00022555"/>
    </source>
</evidence>
<dbReference type="GO" id="GO:0005840">
    <property type="term" value="C:ribosome"/>
    <property type="evidence" value="ECO:0007669"/>
    <property type="project" value="UniProtKB-KW"/>
</dbReference>
<evidence type="ECO:0000313" key="12">
    <source>
        <dbReference type="Proteomes" id="UP000732619"/>
    </source>
</evidence>
<keyword evidence="4 7" id="KW-0694">RNA-binding</keyword>
<comment type="caution">
    <text evidence="11">The sequence shown here is derived from an EMBL/GenBank/DDBJ whole genome shotgun (WGS) entry which is preliminary data.</text>
</comment>
<evidence type="ECO:0000256" key="3">
    <source>
        <dbReference type="ARBA" id="ARBA00022730"/>
    </source>
</evidence>
<evidence type="ECO:0000256" key="7">
    <source>
        <dbReference type="HAMAP-Rule" id="MF_01333"/>
    </source>
</evidence>